<sequence length="858" mass="95192">MTALPIDEILPALKQALTLHTEAVLEAPPGAGKTTRVPLALLHEPWLAGQKILMLEPRRLAARAAAERMAQSLQEKVGQRVGYRIRFDTRVGPETRIEVVTEGILTRMLQSDPSLEGVGLVIFDEFHERSLDADLGLALTLQGRALLRDDNPLRLLLMSATLNGDASARLLGGAPLIRSQGRSWPVDIHYGAGAQPGERIEPRVAATVMEALYEESGSVLVFLPGQREIRETHRLLRDQLHSFNAGSDSILLSPLYGDLSLDAQRSAIAPAAPGQRKVVLATAIAETSLTIEGVRVVVDSGLSRQAVFDAATGMSRLQTRRLSRASSVQRAGRAGRTEPGLCYRLWSESQQQALSPHSEPEIRQADLAPLALQLLQWGITDPNELAWLDAPAPGPYQQALDLLHHLGGARHEGPRWSLTPHGERMAQLPAHPRLAHMLLEGCRLGLLELACDLAALLSDRDPLGRAQADIALRLAWLHGDIKRQPQERAQWQRLRQQVEQFRTLCRKLDVPQSASKLSRDNAIAVLIACAYPDRIAVRRQPQGLDYQLSNGRSARMNPDDPLRNAPWLATAQLSGRSGDSVDRIQLAAALDPALFDGPLAALVQTRDQIHWQDSENRLIAERQQKIGNLVLAREALNRIEPEARAGALCALIRKRGLGLLPWTQNLQRWRTRVTFVRRQALLQNANAGSDAVSDTTPETDWPDLSDQALLDTLETWLLPWLDRVSHINHFAALDLSAILHNRLPWPLPQQLDALAPEHYQLPSGNRARIDYEQDPPVLAVKLQELFGCSQTPRIGRVALKLHLLSPAQRPLQVTQDLVSFWNNSYRDVQKDMKGRYPKHHWPDDPMAATPGTGIKRRK</sequence>
<accession>A0A1A9EZV1</accession>
<dbReference type="Gene3D" id="1.20.120.1080">
    <property type="match status" value="1"/>
</dbReference>
<dbReference type="PROSITE" id="PS51192">
    <property type="entry name" value="HELICASE_ATP_BIND_1"/>
    <property type="match status" value="1"/>
</dbReference>
<dbReference type="CDD" id="cd17990">
    <property type="entry name" value="DEXHc_HrpB"/>
    <property type="match status" value="1"/>
</dbReference>
<feature type="domain" description="Helicase ATP-binding" evidence="6">
    <location>
        <begin position="14"/>
        <end position="180"/>
    </location>
</feature>
<evidence type="ECO:0000313" key="8">
    <source>
        <dbReference type="EMBL" id="ANG63362.1"/>
    </source>
</evidence>
<dbReference type="InterPro" id="IPR056329">
    <property type="entry name" value="CON_HrpB"/>
</dbReference>
<evidence type="ECO:0000256" key="3">
    <source>
        <dbReference type="ARBA" id="ARBA00022806"/>
    </source>
</evidence>
<feature type="domain" description="Helicase C-terminal" evidence="7">
    <location>
        <begin position="208"/>
        <end position="378"/>
    </location>
</feature>
<dbReference type="GO" id="GO:0003676">
    <property type="term" value="F:nucleic acid binding"/>
    <property type="evidence" value="ECO:0007669"/>
    <property type="project" value="InterPro"/>
</dbReference>
<dbReference type="PROSITE" id="PS51194">
    <property type="entry name" value="HELICASE_CTER"/>
    <property type="match status" value="1"/>
</dbReference>
<evidence type="ECO:0000259" key="6">
    <source>
        <dbReference type="PROSITE" id="PS51192"/>
    </source>
</evidence>
<keyword evidence="4" id="KW-0067">ATP-binding</keyword>
<dbReference type="InterPro" id="IPR007502">
    <property type="entry name" value="Helicase-assoc_dom"/>
</dbReference>
<dbReference type="EMBL" id="CP015839">
    <property type="protein sequence ID" value="ANG63362.1"/>
    <property type="molecule type" value="Genomic_DNA"/>
</dbReference>
<evidence type="ECO:0000256" key="1">
    <source>
        <dbReference type="ARBA" id="ARBA00022741"/>
    </source>
</evidence>
<protein>
    <submittedName>
        <fullName evidence="8">ATP-dependent helicase HrpB</fullName>
    </submittedName>
</protein>
<reference evidence="8 9" key="2">
    <citation type="journal article" date="2018" name="Int. J. Syst. Evol. Microbiol.">
        <title>Marinobacterium aestuarii sp. nov., a benzene-degrading marine bacterium isolated from estuary sediment.</title>
        <authorList>
            <person name="Bae S.S."/>
            <person name="Jung J."/>
            <person name="Chung D."/>
            <person name="Baek K."/>
        </authorList>
    </citation>
    <scope>NUCLEOTIDE SEQUENCE [LARGE SCALE GENOMIC DNA]</scope>
    <source>
        <strain evidence="8 9">ST58-10</strain>
    </source>
</reference>
<dbReference type="GO" id="GO:0005524">
    <property type="term" value="F:ATP binding"/>
    <property type="evidence" value="ECO:0007669"/>
    <property type="project" value="UniProtKB-KW"/>
</dbReference>
<dbReference type="InterPro" id="IPR049614">
    <property type="entry name" value="HrpB_DEXH"/>
</dbReference>
<keyword evidence="3 8" id="KW-0347">Helicase</keyword>
<dbReference type="InterPro" id="IPR010225">
    <property type="entry name" value="HrpB"/>
</dbReference>
<dbReference type="Pfam" id="PF21010">
    <property type="entry name" value="HA2_C"/>
    <property type="match status" value="1"/>
</dbReference>
<dbReference type="FunFam" id="3.40.50.300:FF:002125">
    <property type="entry name" value="ATP-dependent helicase HrpB"/>
    <property type="match status" value="1"/>
</dbReference>
<dbReference type="PANTHER" id="PTHR43519">
    <property type="entry name" value="ATP-DEPENDENT RNA HELICASE HRPB"/>
    <property type="match status" value="1"/>
</dbReference>
<name>A0A1A9EZV1_9GAMM</name>
<dbReference type="OrthoDB" id="9805617at2"/>
<evidence type="ECO:0000259" key="7">
    <source>
        <dbReference type="PROSITE" id="PS51194"/>
    </source>
</evidence>
<keyword evidence="1" id="KW-0547">Nucleotide-binding</keyword>
<dbReference type="InterPro" id="IPR001650">
    <property type="entry name" value="Helicase_C-like"/>
</dbReference>
<dbReference type="Pfam" id="PF24473">
    <property type="entry name" value="CON_HrpB"/>
    <property type="match status" value="1"/>
</dbReference>
<dbReference type="InterPro" id="IPR011545">
    <property type="entry name" value="DEAD/DEAH_box_helicase_dom"/>
</dbReference>
<dbReference type="AlphaFoldDB" id="A0A1A9EZV1"/>
<dbReference type="CDD" id="cd18791">
    <property type="entry name" value="SF2_C_RHA"/>
    <property type="match status" value="1"/>
</dbReference>
<evidence type="ECO:0000313" key="9">
    <source>
        <dbReference type="Proteomes" id="UP000078070"/>
    </source>
</evidence>
<dbReference type="NCBIfam" id="TIGR01970">
    <property type="entry name" value="DEAH_box_HrpB"/>
    <property type="match status" value="1"/>
</dbReference>
<evidence type="ECO:0000256" key="4">
    <source>
        <dbReference type="ARBA" id="ARBA00022840"/>
    </source>
</evidence>
<dbReference type="SMART" id="SM00487">
    <property type="entry name" value="DEXDc"/>
    <property type="match status" value="1"/>
</dbReference>
<evidence type="ECO:0000256" key="2">
    <source>
        <dbReference type="ARBA" id="ARBA00022801"/>
    </source>
</evidence>
<dbReference type="PANTHER" id="PTHR43519:SF1">
    <property type="entry name" value="ATP-DEPENDENT RNA HELICASE HRPB"/>
    <property type="match status" value="1"/>
</dbReference>
<feature type="region of interest" description="Disordered" evidence="5">
    <location>
        <begin position="834"/>
        <end position="858"/>
    </location>
</feature>
<dbReference type="SMART" id="SM00847">
    <property type="entry name" value="HA2"/>
    <property type="match status" value="1"/>
</dbReference>
<dbReference type="InterPro" id="IPR027417">
    <property type="entry name" value="P-loop_NTPase"/>
</dbReference>
<keyword evidence="2" id="KW-0378">Hydrolase</keyword>
<dbReference type="Gene3D" id="3.40.50.300">
    <property type="entry name" value="P-loop containing nucleotide triphosphate hydrolases"/>
    <property type="match status" value="2"/>
</dbReference>
<dbReference type="SMART" id="SM00490">
    <property type="entry name" value="HELICc"/>
    <property type="match status" value="1"/>
</dbReference>
<dbReference type="Pfam" id="PF00270">
    <property type="entry name" value="DEAD"/>
    <property type="match status" value="1"/>
</dbReference>
<reference evidence="9" key="1">
    <citation type="submission" date="2016-05" db="EMBL/GenBank/DDBJ databases">
        <authorList>
            <person name="Baek K."/>
            <person name="Yang S.-J."/>
        </authorList>
    </citation>
    <scope>NUCLEOTIDE SEQUENCE [LARGE SCALE GENOMIC DNA]</scope>
    <source>
        <strain evidence="9">ST58-10</strain>
    </source>
</reference>
<dbReference type="Pfam" id="PF08482">
    <property type="entry name" value="HrpB_C"/>
    <property type="match status" value="1"/>
</dbReference>
<gene>
    <name evidence="8" type="ORF">A8C75_13365</name>
</gene>
<dbReference type="GO" id="GO:0016787">
    <property type="term" value="F:hydrolase activity"/>
    <property type="evidence" value="ECO:0007669"/>
    <property type="project" value="UniProtKB-KW"/>
</dbReference>
<evidence type="ECO:0000256" key="5">
    <source>
        <dbReference type="SAM" id="MobiDB-lite"/>
    </source>
</evidence>
<proteinExistence type="predicted"/>
<keyword evidence="9" id="KW-1185">Reference proteome</keyword>
<organism evidence="8 9">
    <name type="scientific">Marinobacterium aestuarii</name>
    <dbReference type="NCBI Taxonomy" id="1821621"/>
    <lineage>
        <taxon>Bacteria</taxon>
        <taxon>Pseudomonadati</taxon>
        <taxon>Pseudomonadota</taxon>
        <taxon>Gammaproteobacteria</taxon>
        <taxon>Oceanospirillales</taxon>
        <taxon>Oceanospirillaceae</taxon>
        <taxon>Marinobacterium</taxon>
    </lineage>
</organism>
<dbReference type="SUPFAM" id="SSF52540">
    <property type="entry name" value="P-loop containing nucleoside triphosphate hydrolases"/>
    <property type="match status" value="2"/>
</dbReference>
<dbReference type="KEGG" id="mars:A8C75_13365"/>
<dbReference type="Proteomes" id="UP000078070">
    <property type="component" value="Chromosome"/>
</dbReference>
<dbReference type="InterPro" id="IPR013689">
    <property type="entry name" value="RNA_helicase_ATP-dep_HrpB_C"/>
</dbReference>
<dbReference type="Pfam" id="PF00271">
    <property type="entry name" value="Helicase_C"/>
    <property type="match status" value="1"/>
</dbReference>
<dbReference type="GO" id="GO:0004386">
    <property type="term" value="F:helicase activity"/>
    <property type="evidence" value="ECO:0007669"/>
    <property type="project" value="UniProtKB-KW"/>
</dbReference>
<dbReference type="STRING" id="1821621.A8C75_13365"/>
<dbReference type="PIRSF" id="PIRSF005496">
    <property type="entry name" value="ATP_hel_hrpB"/>
    <property type="match status" value="1"/>
</dbReference>
<dbReference type="InterPro" id="IPR014001">
    <property type="entry name" value="Helicase_ATP-bd"/>
</dbReference>